<dbReference type="Proteomes" id="UP001596505">
    <property type="component" value="Unassembled WGS sequence"/>
</dbReference>
<organism evidence="1 2">
    <name type="scientific">Scopulibacillus cellulosilyticus</name>
    <dbReference type="NCBI Taxonomy" id="2665665"/>
    <lineage>
        <taxon>Bacteria</taxon>
        <taxon>Bacillati</taxon>
        <taxon>Bacillota</taxon>
        <taxon>Bacilli</taxon>
        <taxon>Bacillales</taxon>
        <taxon>Sporolactobacillaceae</taxon>
        <taxon>Scopulibacillus</taxon>
    </lineage>
</organism>
<evidence type="ECO:0008006" key="3">
    <source>
        <dbReference type="Google" id="ProtNLM"/>
    </source>
</evidence>
<name>A0ABW2PQ25_9BACL</name>
<dbReference type="RefSeq" id="WP_380962590.1">
    <property type="nucleotide sequence ID" value="NZ_JBHTCO010000001.1"/>
</dbReference>
<accession>A0ABW2PQ25</accession>
<evidence type="ECO:0000313" key="2">
    <source>
        <dbReference type="Proteomes" id="UP001596505"/>
    </source>
</evidence>
<protein>
    <recommendedName>
        <fullName evidence="3">YlzJ-like protein</fullName>
    </recommendedName>
</protein>
<proteinExistence type="predicted"/>
<comment type="caution">
    <text evidence="1">The sequence shown here is derived from an EMBL/GenBank/DDBJ whole genome shotgun (WGS) entry which is preliminary data.</text>
</comment>
<gene>
    <name evidence="1" type="ORF">ACFQRG_00615</name>
</gene>
<reference evidence="2" key="1">
    <citation type="journal article" date="2019" name="Int. J. Syst. Evol. Microbiol.">
        <title>The Global Catalogue of Microorganisms (GCM) 10K type strain sequencing project: providing services to taxonomists for standard genome sequencing and annotation.</title>
        <authorList>
            <consortium name="The Broad Institute Genomics Platform"/>
            <consortium name="The Broad Institute Genome Sequencing Center for Infectious Disease"/>
            <person name="Wu L."/>
            <person name="Ma J."/>
        </authorList>
    </citation>
    <scope>NUCLEOTIDE SEQUENCE [LARGE SCALE GENOMIC DNA]</scope>
    <source>
        <strain evidence="2">CGMCC 1.16305</strain>
    </source>
</reference>
<evidence type="ECO:0000313" key="1">
    <source>
        <dbReference type="EMBL" id="MFC7391513.1"/>
    </source>
</evidence>
<sequence>MSAEYYYNLCAQSVGETVEVETSDGAVERAMIADLDHNYLYINKFEVYDNEVKSMQNYLFLKKEIFAIPLSSIMSLNFMPCLW</sequence>
<dbReference type="EMBL" id="JBHTCO010000001">
    <property type="protein sequence ID" value="MFC7391513.1"/>
    <property type="molecule type" value="Genomic_DNA"/>
</dbReference>
<keyword evidence="2" id="KW-1185">Reference proteome</keyword>